<feature type="transmembrane region" description="Helical" evidence="7">
    <location>
        <begin position="203"/>
        <end position="224"/>
    </location>
</feature>
<gene>
    <name evidence="8" type="ORF">BZB76_1597</name>
</gene>
<dbReference type="PIRSF" id="PIRSF035875">
    <property type="entry name" value="RNase_BN"/>
    <property type="match status" value="1"/>
</dbReference>
<comment type="subcellular location">
    <subcellularLocation>
        <location evidence="1">Cell membrane</location>
        <topology evidence="1">Multi-pass membrane protein</topology>
    </subcellularLocation>
</comment>
<dbReference type="Pfam" id="PF03631">
    <property type="entry name" value="Virul_fac_BrkB"/>
    <property type="match status" value="1"/>
</dbReference>
<comment type="caution">
    <text evidence="8">The sequence shown here is derived from an EMBL/GenBank/DDBJ whole genome shotgun (WGS) entry which is preliminary data.</text>
</comment>
<evidence type="ECO:0000256" key="7">
    <source>
        <dbReference type="SAM" id="Phobius"/>
    </source>
</evidence>
<evidence type="ECO:0000313" key="9">
    <source>
        <dbReference type="Proteomes" id="UP000274601"/>
    </source>
</evidence>
<sequence>MRQVINRAQRRGEALFGDAKDRLSDARERRPWFDHQARALSRYRERRGDRLAAALTCYAFLSFFPLLALAYSLLGYLVGFSGAARDYFVRAVNSQLPGLSDQLQVEQIAQSKTAVGIIGLVALLITGQGWVQVLREALRDMWGNEPGGGGNYAVKRLWDMAVLAFLGVVLICGMAVSTVTTSATHTVLGWFGLEDVTGAGTVLRLLSLACATAFNAVVFLVLFTRLSGTRAPWRRIIRGALFGAVGFEILKQIASLLIARTTANPVYGTFAVLVGLMVWINIVSRFALYVAAWTATRRAVLTADAENPERTEAAPSGESGESGEESPPVREKPPKRERPPGQDQKASSAY</sequence>
<feature type="region of interest" description="Disordered" evidence="6">
    <location>
        <begin position="304"/>
        <end position="350"/>
    </location>
</feature>
<evidence type="ECO:0000256" key="4">
    <source>
        <dbReference type="ARBA" id="ARBA00022989"/>
    </source>
</evidence>
<feature type="transmembrane region" description="Helical" evidence="7">
    <location>
        <begin position="51"/>
        <end position="78"/>
    </location>
</feature>
<feature type="transmembrane region" description="Helical" evidence="7">
    <location>
        <begin position="161"/>
        <end position="183"/>
    </location>
</feature>
<evidence type="ECO:0000256" key="1">
    <source>
        <dbReference type="ARBA" id="ARBA00004651"/>
    </source>
</evidence>
<evidence type="ECO:0000256" key="6">
    <source>
        <dbReference type="SAM" id="MobiDB-lite"/>
    </source>
</evidence>
<feature type="transmembrane region" description="Helical" evidence="7">
    <location>
        <begin position="265"/>
        <end position="288"/>
    </location>
</feature>
<dbReference type="PANTHER" id="PTHR30213:SF1">
    <property type="entry name" value="INNER MEMBRANE PROTEIN YHJD"/>
    <property type="match status" value="1"/>
</dbReference>
<keyword evidence="3 7" id="KW-0812">Transmembrane</keyword>
<keyword evidence="4 7" id="KW-1133">Transmembrane helix</keyword>
<dbReference type="Proteomes" id="UP000274601">
    <property type="component" value="Unassembled WGS sequence"/>
</dbReference>
<dbReference type="InterPro" id="IPR017039">
    <property type="entry name" value="Virul_fac_BrkB"/>
</dbReference>
<feature type="transmembrane region" description="Helical" evidence="7">
    <location>
        <begin position="113"/>
        <end position="131"/>
    </location>
</feature>
<accession>A0A495QRY0</accession>
<evidence type="ECO:0000256" key="3">
    <source>
        <dbReference type="ARBA" id="ARBA00022692"/>
    </source>
</evidence>
<dbReference type="OrthoDB" id="4127374at2"/>
<name>A0A495QRY0_9ACTN</name>
<evidence type="ECO:0000256" key="2">
    <source>
        <dbReference type="ARBA" id="ARBA00022475"/>
    </source>
</evidence>
<keyword evidence="5 7" id="KW-0472">Membrane</keyword>
<evidence type="ECO:0000313" key="8">
    <source>
        <dbReference type="EMBL" id="RKS76246.1"/>
    </source>
</evidence>
<dbReference type="RefSeq" id="WP_121433635.1">
    <property type="nucleotide sequence ID" value="NZ_RBWU01000002.1"/>
</dbReference>
<dbReference type="AlphaFoldDB" id="A0A495QRY0"/>
<proteinExistence type="predicted"/>
<protein>
    <submittedName>
        <fullName evidence="8">Membrane protein</fullName>
    </submittedName>
</protein>
<keyword evidence="2" id="KW-1003">Cell membrane</keyword>
<reference evidence="8 9" key="1">
    <citation type="submission" date="2018-10" db="EMBL/GenBank/DDBJ databases">
        <title>Genomic Encyclopedia of Archaeal and Bacterial Type Strains, Phase II (KMG-II): from individual species to whole genera.</title>
        <authorList>
            <person name="Goeker M."/>
        </authorList>
    </citation>
    <scope>NUCLEOTIDE SEQUENCE [LARGE SCALE GENOMIC DNA]</scope>
    <source>
        <strain evidence="8 9">DSM 43383</strain>
    </source>
</reference>
<evidence type="ECO:0000256" key="5">
    <source>
        <dbReference type="ARBA" id="ARBA00023136"/>
    </source>
</evidence>
<feature type="transmembrane region" description="Helical" evidence="7">
    <location>
        <begin position="236"/>
        <end position="259"/>
    </location>
</feature>
<organism evidence="8 9">
    <name type="scientific">Actinomadura pelletieri DSM 43383</name>
    <dbReference type="NCBI Taxonomy" id="1120940"/>
    <lineage>
        <taxon>Bacteria</taxon>
        <taxon>Bacillati</taxon>
        <taxon>Actinomycetota</taxon>
        <taxon>Actinomycetes</taxon>
        <taxon>Streptosporangiales</taxon>
        <taxon>Thermomonosporaceae</taxon>
        <taxon>Actinomadura</taxon>
    </lineage>
</organism>
<dbReference type="EMBL" id="RBWU01000002">
    <property type="protein sequence ID" value="RKS76246.1"/>
    <property type="molecule type" value="Genomic_DNA"/>
</dbReference>
<dbReference type="PANTHER" id="PTHR30213">
    <property type="entry name" value="INNER MEMBRANE PROTEIN YHJD"/>
    <property type="match status" value="1"/>
</dbReference>
<feature type="compositionally biased region" description="Basic and acidic residues" evidence="6">
    <location>
        <begin position="327"/>
        <end position="340"/>
    </location>
</feature>
<keyword evidence="9" id="KW-1185">Reference proteome</keyword>
<dbReference type="GO" id="GO:0005886">
    <property type="term" value="C:plasma membrane"/>
    <property type="evidence" value="ECO:0007669"/>
    <property type="project" value="UniProtKB-SubCell"/>
</dbReference>